<reference evidence="2" key="1">
    <citation type="submission" date="2018-05" db="EMBL/GenBank/DDBJ databases">
        <authorList>
            <person name="Lanie J.A."/>
            <person name="Ng W.-L."/>
            <person name="Kazmierczak K.M."/>
            <person name="Andrzejewski T.M."/>
            <person name="Davidsen T.M."/>
            <person name="Wayne K.J."/>
            <person name="Tettelin H."/>
            <person name="Glass J.I."/>
            <person name="Rusch D."/>
            <person name="Podicherti R."/>
            <person name="Tsui H.-C.T."/>
            <person name="Winkler M.E."/>
        </authorList>
    </citation>
    <scope>NUCLEOTIDE SEQUENCE</scope>
</reference>
<gene>
    <name evidence="2" type="ORF">METZ01_LOCUS1748</name>
</gene>
<evidence type="ECO:0008006" key="3">
    <source>
        <dbReference type="Google" id="ProtNLM"/>
    </source>
</evidence>
<name>A0A381N4A6_9ZZZZ</name>
<proteinExistence type="predicted"/>
<dbReference type="PANTHER" id="PTHR10443">
    <property type="entry name" value="MICROSOMAL DIPEPTIDASE"/>
    <property type="match status" value="1"/>
</dbReference>
<evidence type="ECO:0000256" key="1">
    <source>
        <dbReference type="SAM" id="MobiDB-lite"/>
    </source>
</evidence>
<dbReference type="AlphaFoldDB" id="A0A381N4A6"/>
<dbReference type="GO" id="GO:0006508">
    <property type="term" value="P:proteolysis"/>
    <property type="evidence" value="ECO:0007669"/>
    <property type="project" value="InterPro"/>
</dbReference>
<dbReference type="CDD" id="cd01301">
    <property type="entry name" value="rDP_like"/>
    <property type="match status" value="1"/>
</dbReference>
<accession>A0A381N4A6</accession>
<dbReference type="Pfam" id="PF01244">
    <property type="entry name" value="Peptidase_M19"/>
    <property type="match status" value="1"/>
</dbReference>
<dbReference type="InterPro" id="IPR008257">
    <property type="entry name" value="Pept_M19"/>
</dbReference>
<dbReference type="Gene3D" id="3.20.20.140">
    <property type="entry name" value="Metal-dependent hydrolases"/>
    <property type="match status" value="1"/>
</dbReference>
<protein>
    <recommendedName>
        <fullName evidence="3">Peptidase M19</fullName>
    </recommendedName>
</protein>
<feature type="region of interest" description="Disordered" evidence="1">
    <location>
        <begin position="191"/>
        <end position="210"/>
    </location>
</feature>
<evidence type="ECO:0000313" key="2">
    <source>
        <dbReference type="EMBL" id="SUZ48894.1"/>
    </source>
</evidence>
<organism evidence="2">
    <name type="scientific">marine metagenome</name>
    <dbReference type="NCBI Taxonomy" id="408172"/>
    <lineage>
        <taxon>unclassified sequences</taxon>
        <taxon>metagenomes</taxon>
        <taxon>ecological metagenomes</taxon>
    </lineage>
</organism>
<dbReference type="PANTHER" id="PTHR10443:SF12">
    <property type="entry name" value="DIPEPTIDASE"/>
    <property type="match status" value="1"/>
</dbReference>
<dbReference type="PROSITE" id="PS51365">
    <property type="entry name" value="RENAL_DIPEPTIDASE_2"/>
    <property type="match status" value="1"/>
</dbReference>
<feature type="compositionally biased region" description="Basic and acidic residues" evidence="1">
    <location>
        <begin position="191"/>
        <end position="209"/>
    </location>
</feature>
<dbReference type="GO" id="GO:0070573">
    <property type="term" value="F:metallodipeptidase activity"/>
    <property type="evidence" value="ECO:0007669"/>
    <property type="project" value="InterPro"/>
</dbReference>
<dbReference type="InterPro" id="IPR032466">
    <property type="entry name" value="Metal_Hydrolase"/>
</dbReference>
<sequence>MSRKILKFSALLLVSVVAWACSGGTTQSEVAPEPTEQEIVELARGIHERALTIDTHDDIPFNFATEEVDPGVRGDRKVDLPKMREGLLDVGFFIVFVGQTERTVENYEQAKADAMTKFEAIHRMTEEMYPDEIELAYTADDVERIHASGKLVAMIGIENGYVIGQDVSLLEKYHELGARYITLAHGGHNDIADSATPRESEPESEHDGLSEFGEEVVAEMNRLGIMVDVSHIAKQAMLDATAVSQAPVIASHSSTVTINPHPRNMDDEQLLALRDNGGVMQTVALGSFVKAPPPEKEEAVAALREEMGIEGRAGVRNLSDELRADYDRRMAELDEQWPPANVQDFVNHIDHAVGLIGIDHVGISSDFDGGGGIVGWNDASETFNVTLELVRRGYSEEEITQLWGGNLLRVLRDVERVAQELQGETSN</sequence>
<dbReference type="EMBL" id="UINC01000092">
    <property type="protein sequence ID" value="SUZ48894.1"/>
    <property type="molecule type" value="Genomic_DNA"/>
</dbReference>
<dbReference type="Gene3D" id="1.10.287.650">
    <property type="entry name" value="L27 domain"/>
    <property type="match status" value="1"/>
</dbReference>
<dbReference type="SUPFAM" id="SSF51556">
    <property type="entry name" value="Metallo-dependent hydrolases"/>
    <property type="match status" value="1"/>
</dbReference>